<gene>
    <name evidence="1" type="ORF">ACHAW5_007330</name>
</gene>
<sequence length="172" mass="20535">MKTRATAGKLWEDEDFITMKMDEYCKDIRESLEAEATCIEVRHVRLWHEHWETHVDGTRENANLKEHLEKKYVNLKLYDKDNDDKLFTCRKACFEKERGNNRYVIFAVAEGYDPKKDDNKASNFPLWSPFDLDEALYDCIHEYYTANPNEDRVSCMNLLLGWKVIMTMNDEY</sequence>
<dbReference type="AlphaFoldDB" id="A0ABD3PA49"/>
<name>A0ABD3PA49_9STRA</name>
<accession>A0ABD3PA49</accession>
<reference evidence="1 2" key="1">
    <citation type="submission" date="2024-10" db="EMBL/GenBank/DDBJ databases">
        <title>Updated reference genomes for cyclostephanoid diatoms.</title>
        <authorList>
            <person name="Roberts W.R."/>
            <person name="Alverson A.J."/>
        </authorList>
    </citation>
    <scope>NUCLEOTIDE SEQUENCE [LARGE SCALE GENOMIC DNA]</scope>
    <source>
        <strain evidence="1 2">AJA276-08</strain>
    </source>
</reference>
<comment type="caution">
    <text evidence="1">The sequence shown here is derived from an EMBL/GenBank/DDBJ whole genome shotgun (WGS) entry which is preliminary data.</text>
</comment>
<protein>
    <submittedName>
        <fullName evidence="1">Uncharacterized protein</fullName>
    </submittedName>
</protein>
<proteinExistence type="predicted"/>
<organism evidence="1 2">
    <name type="scientific">Stephanodiscus triporus</name>
    <dbReference type="NCBI Taxonomy" id="2934178"/>
    <lineage>
        <taxon>Eukaryota</taxon>
        <taxon>Sar</taxon>
        <taxon>Stramenopiles</taxon>
        <taxon>Ochrophyta</taxon>
        <taxon>Bacillariophyta</taxon>
        <taxon>Coscinodiscophyceae</taxon>
        <taxon>Thalassiosirophycidae</taxon>
        <taxon>Stephanodiscales</taxon>
        <taxon>Stephanodiscaceae</taxon>
        <taxon>Stephanodiscus</taxon>
    </lineage>
</organism>
<evidence type="ECO:0000313" key="1">
    <source>
        <dbReference type="EMBL" id="KAL3785000.1"/>
    </source>
</evidence>
<dbReference type="Proteomes" id="UP001530315">
    <property type="component" value="Unassembled WGS sequence"/>
</dbReference>
<keyword evidence="2" id="KW-1185">Reference proteome</keyword>
<dbReference type="EMBL" id="JALLAZ020000910">
    <property type="protein sequence ID" value="KAL3785000.1"/>
    <property type="molecule type" value="Genomic_DNA"/>
</dbReference>
<evidence type="ECO:0000313" key="2">
    <source>
        <dbReference type="Proteomes" id="UP001530315"/>
    </source>
</evidence>